<comment type="caution">
    <text evidence="1">The sequence shown here is derived from an EMBL/GenBank/DDBJ whole genome shotgun (WGS) entry which is preliminary data.</text>
</comment>
<dbReference type="Proteomes" id="UP001159363">
    <property type="component" value="Chromosome 4"/>
</dbReference>
<accession>A0ABQ9HEQ2</accession>
<gene>
    <name evidence="1" type="ORF">PR048_014620</name>
</gene>
<evidence type="ECO:0000313" key="2">
    <source>
        <dbReference type="Proteomes" id="UP001159363"/>
    </source>
</evidence>
<protein>
    <submittedName>
        <fullName evidence="1">Uncharacterized protein</fullName>
    </submittedName>
</protein>
<feature type="non-terminal residue" evidence="1">
    <location>
        <position position="78"/>
    </location>
</feature>
<dbReference type="EMBL" id="JARBHB010000005">
    <property type="protein sequence ID" value="KAJ8882806.1"/>
    <property type="molecule type" value="Genomic_DNA"/>
</dbReference>
<name>A0ABQ9HEQ2_9NEOP</name>
<evidence type="ECO:0000313" key="1">
    <source>
        <dbReference type="EMBL" id="KAJ8882806.1"/>
    </source>
</evidence>
<sequence length="78" mass="8770">MNTILFAISNQNNNEYQLDTNEKQMNLESEVSTKISFQICNEIAVPGNSFTEGDFIKKCLMSAVSIACPYKRSVLENT</sequence>
<proteinExistence type="predicted"/>
<reference evidence="1 2" key="1">
    <citation type="submission" date="2023-02" db="EMBL/GenBank/DDBJ databases">
        <title>LHISI_Scaffold_Assembly.</title>
        <authorList>
            <person name="Stuart O.P."/>
            <person name="Cleave R."/>
            <person name="Magrath M.J.L."/>
            <person name="Mikheyev A.S."/>
        </authorList>
    </citation>
    <scope>NUCLEOTIDE SEQUENCE [LARGE SCALE GENOMIC DNA]</scope>
    <source>
        <strain evidence="1">Daus_M_001</strain>
        <tissue evidence="1">Leg muscle</tissue>
    </source>
</reference>
<keyword evidence="2" id="KW-1185">Reference proteome</keyword>
<organism evidence="1 2">
    <name type="scientific">Dryococelus australis</name>
    <dbReference type="NCBI Taxonomy" id="614101"/>
    <lineage>
        <taxon>Eukaryota</taxon>
        <taxon>Metazoa</taxon>
        <taxon>Ecdysozoa</taxon>
        <taxon>Arthropoda</taxon>
        <taxon>Hexapoda</taxon>
        <taxon>Insecta</taxon>
        <taxon>Pterygota</taxon>
        <taxon>Neoptera</taxon>
        <taxon>Polyneoptera</taxon>
        <taxon>Phasmatodea</taxon>
        <taxon>Verophasmatodea</taxon>
        <taxon>Anareolatae</taxon>
        <taxon>Phasmatidae</taxon>
        <taxon>Eurycanthinae</taxon>
        <taxon>Dryococelus</taxon>
    </lineage>
</organism>